<dbReference type="PROSITE" id="PS00108">
    <property type="entry name" value="PROTEIN_KINASE_ST"/>
    <property type="match status" value="1"/>
</dbReference>
<comment type="similarity">
    <text evidence="8">Belongs to the protein kinase superfamily.</text>
</comment>
<dbReference type="FunFam" id="1.10.510.10:FF:000008">
    <property type="entry name" value="Non-specific serine/threonine protein kinase"/>
    <property type="match status" value="1"/>
</dbReference>
<dbReference type="HOGENOM" id="CLU_000288_63_5_1"/>
<dbReference type="GO" id="GO:0004674">
    <property type="term" value="F:protein serine/threonine kinase activity"/>
    <property type="evidence" value="ECO:0007669"/>
    <property type="project" value="UniProtKB-KW"/>
</dbReference>
<dbReference type="SUPFAM" id="SSF56112">
    <property type="entry name" value="Protein kinase-like (PK-like)"/>
    <property type="match status" value="1"/>
</dbReference>
<keyword evidence="13" id="KW-1185">Reference proteome</keyword>
<dbReference type="PROSITE" id="PS00107">
    <property type="entry name" value="PROTEIN_KINASE_ATP"/>
    <property type="match status" value="1"/>
</dbReference>
<dbReference type="FunFam" id="3.30.200.20:FF:000537">
    <property type="entry name" value="Non-specific serine/threonine protein kinase"/>
    <property type="match status" value="1"/>
</dbReference>
<dbReference type="InterPro" id="IPR008271">
    <property type="entry name" value="Ser/Thr_kinase_AS"/>
</dbReference>
<reference evidence="13" key="1">
    <citation type="journal article" date="2006" name="PLoS Biol.">
        <title>Macronuclear genome sequence of the ciliate Tetrahymena thermophila, a model eukaryote.</title>
        <authorList>
            <person name="Eisen J.A."/>
            <person name="Coyne R.S."/>
            <person name="Wu M."/>
            <person name="Wu D."/>
            <person name="Thiagarajan M."/>
            <person name="Wortman J.R."/>
            <person name="Badger J.H."/>
            <person name="Ren Q."/>
            <person name="Amedeo P."/>
            <person name="Jones K.M."/>
            <person name="Tallon L.J."/>
            <person name="Delcher A.L."/>
            <person name="Salzberg S.L."/>
            <person name="Silva J.C."/>
            <person name="Haas B.J."/>
            <person name="Majoros W.H."/>
            <person name="Farzad M."/>
            <person name="Carlton J.M."/>
            <person name="Smith R.K. Jr."/>
            <person name="Garg J."/>
            <person name="Pearlman R.E."/>
            <person name="Karrer K.M."/>
            <person name="Sun L."/>
            <person name="Manning G."/>
            <person name="Elde N.C."/>
            <person name="Turkewitz A.P."/>
            <person name="Asai D.J."/>
            <person name="Wilkes D.E."/>
            <person name="Wang Y."/>
            <person name="Cai H."/>
            <person name="Collins K."/>
            <person name="Stewart B.A."/>
            <person name="Lee S.R."/>
            <person name="Wilamowska K."/>
            <person name="Weinberg Z."/>
            <person name="Ruzzo W.L."/>
            <person name="Wloga D."/>
            <person name="Gaertig J."/>
            <person name="Frankel J."/>
            <person name="Tsao C.-C."/>
            <person name="Gorovsky M.A."/>
            <person name="Keeling P.J."/>
            <person name="Waller R.F."/>
            <person name="Patron N.J."/>
            <person name="Cherry J.M."/>
            <person name="Stover N.A."/>
            <person name="Krieger C.J."/>
            <person name="del Toro C."/>
            <person name="Ryder H.F."/>
            <person name="Williamson S.C."/>
            <person name="Barbeau R.A."/>
            <person name="Hamilton E.P."/>
            <person name="Orias E."/>
        </authorList>
    </citation>
    <scope>NUCLEOTIDE SEQUENCE [LARGE SCALE GENOMIC DNA]</scope>
    <source>
        <strain evidence="13">SB210</strain>
    </source>
</reference>
<dbReference type="InterPro" id="IPR045270">
    <property type="entry name" value="STKc_AGC"/>
</dbReference>
<name>Q22HC2_TETTS</name>
<feature type="domain" description="AGC-kinase C-terminal" evidence="11">
    <location>
        <begin position="330"/>
        <end position="397"/>
    </location>
</feature>
<evidence type="ECO:0000313" key="12">
    <source>
        <dbReference type="EMBL" id="EAR84779.2"/>
    </source>
</evidence>
<keyword evidence="3" id="KW-0808">Transferase</keyword>
<keyword evidence="2" id="KW-0597">Phosphoprotein</keyword>
<dbReference type="InterPro" id="IPR000961">
    <property type="entry name" value="AGC-kinase_C"/>
</dbReference>
<dbReference type="CDD" id="cd05123">
    <property type="entry name" value="STKc_AGC"/>
    <property type="match status" value="1"/>
</dbReference>
<evidence type="ECO:0000256" key="2">
    <source>
        <dbReference type="ARBA" id="ARBA00022553"/>
    </source>
</evidence>
<dbReference type="STRING" id="312017.Q22HC2"/>
<evidence type="ECO:0000256" key="6">
    <source>
        <dbReference type="ARBA" id="ARBA00022840"/>
    </source>
</evidence>
<dbReference type="SMART" id="SM00133">
    <property type="entry name" value="S_TK_X"/>
    <property type="match status" value="1"/>
</dbReference>
<dbReference type="SMR" id="Q22HC2"/>
<dbReference type="PROSITE" id="PS51285">
    <property type="entry name" value="AGC_KINASE_CTER"/>
    <property type="match status" value="1"/>
</dbReference>
<gene>
    <name evidence="12" type="ORF">TTHERM_00637810</name>
</gene>
<evidence type="ECO:0000256" key="8">
    <source>
        <dbReference type="RuleBase" id="RU000304"/>
    </source>
</evidence>
<proteinExistence type="inferred from homology"/>
<sequence>MGNVCPSEASKNKIQRQIDEDQSINGNKKTNKTLASDGQLQTDNGVRHSQEDEEAEPVCIMSRKKNKKISVKDFQLKQVLGKGSFGKVVLVEKKDTKELYAMKILKKDYIQYTNQKFNTQQERDILVKMNSPFIVKLHYAFQTADKLYIVMDFMIGGELFYHLRRSPIFTEEKAAYYSAEIILGIEALHSNNIIYRDLKPENILIDHKGHLRLADFGLSKKGVKDHERTNSLCGTPEYLAPEILLNNGHTKMVDWWSLGAIIYEMLTGAPPFYNKNQKQMFKDRFLKPIEMKEWFSPAAKSLLSGLLNINPELRLGFKGIQEIKEHEFYASINWDKLYKKEIPPPYKPKLSSKYDLSHFSKQFTTETVKDTPYCGKTIKDSYNDFTYQRNDINSAALKSQMVSRIRDEVPTKIEEEKKSLNNEITTESNLNQPLINK</sequence>
<keyword evidence="1 8" id="KW-0723">Serine/threonine-protein kinase</keyword>
<evidence type="ECO:0000256" key="1">
    <source>
        <dbReference type="ARBA" id="ARBA00022527"/>
    </source>
</evidence>
<dbReference type="eggNOG" id="KOG0598">
    <property type="taxonomic scope" value="Eukaryota"/>
</dbReference>
<dbReference type="InterPro" id="IPR011009">
    <property type="entry name" value="Kinase-like_dom_sf"/>
</dbReference>
<dbReference type="InParanoid" id="Q22HC2"/>
<dbReference type="Gene3D" id="3.30.200.20">
    <property type="entry name" value="Phosphorylase Kinase, domain 1"/>
    <property type="match status" value="1"/>
</dbReference>
<evidence type="ECO:0000256" key="4">
    <source>
        <dbReference type="ARBA" id="ARBA00022741"/>
    </source>
</evidence>
<dbReference type="GO" id="GO:0005524">
    <property type="term" value="F:ATP binding"/>
    <property type="evidence" value="ECO:0007669"/>
    <property type="project" value="UniProtKB-UniRule"/>
</dbReference>
<dbReference type="SMART" id="SM00220">
    <property type="entry name" value="S_TKc"/>
    <property type="match status" value="1"/>
</dbReference>
<evidence type="ECO:0000256" key="3">
    <source>
        <dbReference type="ARBA" id="ARBA00022679"/>
    </source>
</evidence>
<evidence type="ECO:0000259" key="10">
    <source>
        <dbReference type="PROSITE" id="PS50011"/>
    </source>
</evidence>
<accession>Q22HC2</accession>
<dbReference type="RefSeq" id="XP_001032442.2">
    <property type="nucleotide sequence ID" value="XM_001032442.2"/>
</dbReference>
<evidence type="ECO:0000256" key="5">
    <source>
        <dbReference type="ARBA" id="ARBA00022777"/>
    </source>
</evidence>
<keyword evidence="4 7" id="KW-0547">Nucleotide-binding</keyword>
<dbReference type="Proteomes" id="UP000009168">
    <property type="component" value="Unassembled WGS sequence"/>
</dbReference>
<protein>
    <submittedName>
        <fullName evidence="12">Serine/Threonine kinase domain protein</fullName>
    </submittedName>
</protein>
<evidence type="ECO:0000259" key="11">
    <source>
        <dbReference type="PROSITE" id="PS51285"/>
    </source>
</evidence>
<keyword evidence="5 12" id="KW-0418">Kinase</keyword>
<keyword evidence="6 7" id="KW-0067">ATP-binding</keyword>
<organism evidence="12 13">
    <name type="scientific">Tetrahymena thermophila (strain SB210)</name>
    <dbReference type="NCBI Taxonomy" id="312017"/>
    <lineage>
        <taxon>Eukaryota</taxon>
        <taxon>Sar</taxon>
        <taxon>Alveolata</taxon>
        <taxon>Ciliophora</taxon>
        <taxon>Intramacronucleata</taxon>
        <taxon>Oligohymenophorea</taxon>
        <taxon>Hymenostomatida</taxon>
        <taxon>Tetrahymenina</taxon>
        <taxon>Tetrahymenidae</taxon>
        <taxon>Tetrahymena</taxon>
    </lineage>
</organism>
<feature type="compositionally biased region" description="Polar residues" evidence="9">
    <location>
        <begin position="421"/>
        <end position="437"/>
    </location>
</feature>
<dbReference type="GeneID" id="7832860"/>
<evidence type="ECO:0000313" key="13">
    <source>
        <dbReference type="Proteomes" id="UP000009168"/>
    </source>
</evidence>
<dbReference type="OrthoDB" id="63267at2759"/>
<dbReference type="Pfam" id="PF00069">
    <property type="entry name" value="Pkinase"/>
    <property type="match status" value="1"/>
</dbReference>
<dbReference type="PROSITE" id="PS50011">
    <property type="entry name" value="PROTEIN_KINASE_DOM"/>
    <property type="match status" value="1"/>
</dbReference>
<dbReference type="InterPro" id="IPR017441">
    <property type="entry name" value="Protein_kinase_ATP_BS"/>
</dbReference>
<feature type="domain" description="Protein kinase" evidence="10">
    <location>
        <begin position="74"/>
        <end position="329"/>
    </location>
</feature>
<dbReference type="AlphaFoldDB" id="Q22HC2"/>
<feature type="compositionally biased region" description="Polar residues" evidence="9">
    <location>
        <begin position="23"/>
        <end position="44"/>
    </location>
</feature>
<dbReference type="Gene3D" id="1.10.510.10">
    <property type="entry name" value="Transferase(Phosphotransferase) domain 1"/>
    <property type="match status" value="1"/>
</dbReference>
<dbReference type="EMBL" id="GG662588">
    <property type="protein sequence ID" value="EAR84779.2"/>
    <property type="molecule type" value="Genomic_DNA"/>
</dbReference>
<dbReference type="InterPro" id="IPR000719">
    <property type="entry name" value="Prot_kinase_dom"/>
</dbReference>
<feature type="region of interest" description="Disordered" evidence="9">
    <location>
        <begin position="1"/>
        <end position="56"/>
    </location>
</feature>
<dbReference type="KEGG" id="tet:TTHERM_00637810"/>
<dbReference type="PANTHER" id="PTHR24351">
    <property type="entry name" value="RIBOSOMAL PROTEIN S6 KINASE"/>
    <property type="match status" value="1"/>
</dbReference>
<evidence type="ECO:0000256" key="7">
    <source>
        <dbReference type="PROSITE-ProRule" id="PRU10141"/>
    </source>
</evidence>
<feature type="binding site" evidence="7">
    <location>
        <position position="103"/>
    </location>
    <ligand>
        <name>ATP</name>
        <dbReference type="ChEBI" id="CHEBI:30616"/>
    </ligand>
</feature>
<evidence type="ECO:0000256" key="9">
    <source>
        <dbReference type="SAM" id="MobiDB-lite"/>
    </source>
</evidence>
<feature type="region of interest" description="Disordered" evidence="9">
    <location>
        <begin position="414"/>
        <end position="437"/>
    </location>
</feature>